<dbReference type="Proteomes" id="UP001596956">
    <property type="component" value="Unassembled WGS sequence"/>
</dbReference>
<feature type="region of interest" description="Disordered" evidence="1">
    <location>
        <begin position="1"/>
        <end position="41"/>
    </location>
</feature>
<name>A0ABW3BDS8_9ACTN</name>
<evidence type="ECO:0000313" key="2">
    <source>
        <dbReference type="EMBL" id="MFD0800489.1"/>
    </source>
</evidence>
<reference evidence="3" key="1">
    <citation type="journal article" date="2019" name="Int. J. Syst. Evol. Microbiol.">
        <title>The Global Catalogue of Microorganisms (GCM) 10K type strain sequencing project: providing services to taxonomists for standard genome sequencing and annotation.</title>
        <authorList>
            <consortium name="The Broad Institute Genomics Platform"/>
            <consortium name="The Broad Institute Genome Sequencing Center for Infectious Disease"/>
            <person name="Wu L."/>
            <person name="Ma J."/>
        </authorList>
    </citation>
    <scope>NUCLEOTIDE SEQUENCE [LARGE SCALE GENOMIC DNA]</scope>
    <source>
        <strain evidence="3">CCUG 63369</strain>
    </source>
</reference>
<organism evidence="2 3">
    <name type="scientific">Streptomonospora algeriensis</name>
    <dbReference type="NCBI Taxonomy" id="995084"/>
    <lineage>
        <taxon>Bacteria</taxon>
        <taxon>Bacillati</taxon>
        <taxon>Actinomycetota</taxon>
        <taxon>Actinomycetes</taxon>
        <taxon>Streptosporangiales</taxon>
        <taxon>Nocardiopsidaceae</taxon>
        <taxon>Streptomonospora</taxon>
    </lineage>
</organism>
<sequence length="80" mass="8769">MNRPVIPAPQKTTRRTRSAARRKSTAPAPAAPRPREAVEAVETTVEAMEAVEAVTSGRPLLNWVLVTDDNGRTHPEARWA</sequence>
<protein>
    <submittedName>
        <fullName evidence="2">Uncharacterized protein</fullName>
    </submittedName>
</protein>
<dbReference type="EMBL" id="JBHTHR010000058">
    <property type="protein sequence ID" value="MFD0800489.1"/>
    <property type="molecule type" value="Genomic_DNA"/>
</dbReference>
<feature type="compositionally biased region" description="Basic residues" evidence="1">
    <location>
        <begin position="12"/>
        <end position="24"/>
    </location>
</feature>
<comment type="caution">
    <text evidence="2">The sequence shown here is derived from an EMBL/GenBank/DDBJ whole genome shotgun (WGS) entry which is preliminary data.</text>
</comment>
<gene>
    <name evidence="2" type="ORF">ACFQZU_04035</name>
</gene>
<evidence type="ECO:0000313" key="3">
    <source>
        <dbReference type="Proteomes" id="UP001596956"/>
    </source>
</evidence>
<proteinExistence type="predicted"/>
<keyword evidence="3" id="KW-1185">Reference proteome</keyword>
<accession>A0ABW3BDS8</accession>
<evidence type="ECO:0000256" key="1">
    <source>
        <dbReference type="SAM" id="MobiDB-lite"/>
    </source>
</evidence>